<comment type="caution">
    <text evidence="2">The sequence shown here is derived from an EMBL/GenBank/DDBJ whole genome shotgun (WGS) entry which is preliminary data.</text>
</comment>
<dbReference type="InterPro" id="IPR050553">
    <property type="entry name" value="Thioredoxin_ResA/DsbE_sf"/>
</dbReference>
<dbReference type="Proteomes" id="UP000727907">
    <property type="component" value="Unassembled WGS sequence"/>
</dbReference>
<dbReference type="EMBL" id="JAHOPB010000001">
    <property type="protein sequence ID" value="MBU8872560.1"/>
    <property type="molecule type" value="Genomic_DNA"/>
</dbReference>
<sequence>MTDTARPVAPPLIVDRWFNTDQPITLESLRGRIVVLHAFQMLCPGCVSTAIPQARKLNEIAKSIQGLVVLGLHTVFEHHAAMTPVSLEAFLHEYKITFPVAVDRASPDGPIPQTMAAYGFRGTPSTVIVDREGRIARHSFGAEDDLALGLILGNLLSAPTSAR</sequence>
<feature type="domain" description="Alkyl hydroperoxide reductase subunit C/ Thiol specific antioxidant" evidence="1">
    <location>
        <begin position="21"/>
        <end position="136"/>
    </location>
</feature>
<dbReference type="RefSeq" id="WP_216956752.1">
    <property type="nucleotide sequence ID" value="NZ_JAHOPB010000001.1"/>
</dbReference>
<organism evidence="2 3">
    <name type="scientific">Reyranella humidisoli</name>
    <dbReference type="NCBI Taxonomy" id="2849149"/>
    <lineage>
        <taxon>Bacteria</taxon>
        <taxon>Pseudomonadati</taxon>
        <taxon>Pseudomonadota</taxon>
        <taxon>Alphaproteobacteria</taxon>
        <taxon>Hyphomicrobiales</taxon>
        <taxon>Reyranellaceae</taxon>
        <taxon>Reyranella</taxon>
    </lineage>
</organism>
<dbReference type="PANTHER" id="PTHR42852">
    <property type="entry name" value="THIOL:DISULFIDE INTERCHANGE PROTEIN DSBE"/>
    <property type="match status" value="1"/>
</dbReference>
<dbReference type="Pfam" id="PF00578">
    <property type="entry name" value="AhpC-TSA"/>
    <property type="match status" value="1"/>
</dbReference>
<gene>
    <name evidence="2" type="ORF">KQ910_02240</name>
</gene>
<name>A0ABS6IDN3_9HYPH</name>
<protein>
    <submittedName>
        <fullName evidence="2">Redoxin domain-containing protein</fullName>
    </submittedName>
</protein>
<accession>A0ABS6IDN3</accession>
<evidence type="ECO:0000259" key="1">
    <source>
        <dbReference type="Pfam" id="PF00578"/>
    </source>
</evidence>
<reference evidence="2 3" key="1">
    <citation type="submission" date="2021-06" db="EMBL/GenBank/DDBJ databases">
        <authorList>
            <person name="Lee D.H."/>
        </authorList>
    </citation>
    <scope>NUCLEOTIDE SEQUENCE [LARGE SCALE GENOMIC DNA]</scope>
    <source>
        <strain evidence="2 3">MMS21-HV4-11</strain>
    </source>
</reference>
<dbReference type="InterPro" id="IPR000866">
    <property type="entry name" value="AhpC/TSA"/>
</dbReference>
<keyword evidence="3" id="KW-1185">Reference proteome</keyword>
<dbReference type="PANTHER" id="PTHR42852:SF13">
    <property type="entry name" value="PROTEIN DIPZ"/>
    <property type="match status" value="1"/>
</dbReference>
<evidence type="ECO:0000313" key="3">
    <source>
        <dbReference type="Proteomes" id="UP000727907"/>
    </source>
</evidence>
<proteinExistence type="predicted"/>
<evidence type="ECO:0000313" key="2">
    <source>
        <dbReference type="EMBL" id="MBU8872560.1"/>
    </source>
</evidence>